<evidence type="ECO:0000256" key="1">
    <source>
        <dbReference type="ARBA" id="ARBA00023186"/>
    </source>
</evidence>
<dbReference type="EMBL" id="JALNTZ010000002">
    <property type="protein sequence ID" value="KAJ3660461.1"/>
    <property type="molecule type" value="Genomic_DNA"/>
</dbReference>
<protein>
    <recommendedName>
        <fullName evidence="2">J domain-containing protein</fullName>
    </recommendedName>
</protein>
<dbReference type="SUPFAM" id="SSF49493">
    <property type="entry name" value="HSP40/DnaJ peptide-binding domain"/>
    <property type="match status" value="2"/>
</dbReference>
<keyword evidence="4" id="KW-1185">Reference proteome</keyword>
<dbReference type="PANTHER" id="PTHR24078:SF553">
    <property type="entry name" value="DNAJ HOMOLOG SUBFAMILY B MEMBER 5"/>
    <property type="match status" value="1"/>
</dbReference>
<dbReference type="FunFam" id="1.10.287.110:FF:000033">
    <property type="entry name" value="dnaJ homolog subfamily B member 13"/>
    <property type="match status" value="1"/>
</dbReference>
<evidence type="ECO:0000259" key="2">
    <source>
        <dbReference type="PROSITE" id="PS50076"/>
    </source>
</evidence>
<dbReference type="GO" id="GO:0051087">
    <property type="term" value="F:protein-folding chaperone binding"/>
    <property type="evidence" value="ECO:0007669"/>
    <property type="project" value="TreeGrafter"/>
</dbReference>
<name>A0AA38IUA7_9CUCU</name>
<dbReference type="PROSITE" id="PS00636">
    <property type="entry name" value="DNAJ_1"/>
    <property type="match status" value="1"/>
</dbReference>
<dbReference type="Proteomes" id="UP001168821">
    <property type="component" value="Unassembled WGS sequence"/>
</dbReference>
<keyword evidence="1" id="KW-0143">Chaperone</keyword>
<dbReference type="PROSITE" id="PS50076">
    <property type="entry name" value="DNAJ_2"/>
    <property type="match status" value="1"/>
</dbReference>
<dbReference type="Gene3D" id="2.60.260.20">
    <property type="entry name" value="Urease metallochaperone UreE, N-terminal domain"/>
    <property type="match status" value="2"/>
</dbReference>
<dbReference type="InterPro" id="IPR001623">
    <property type="entry name" value="DnaJ_domain"/>
</dbReference>
<dbReference type="CDD" id="cd10747">
    <property type="entry name" value="DnaJ_C"/>
    <property type="match status" value="1"/>
</dbReference>
<dbReference type="InterPro" id="IPR036869">
    <property type="entry name" value="J_dom_sf"/>
</dbReference>
<dbReference type="FunFam" id="2.60.260.20:FF:000026">
    <property type="entry name" value="Uncharacterized protein, isoform B"/>
    <property type="match status" value="1"/>
</dbReference>
<dbReference type="GO" id="GO:0006457">
    <property type="term" value="P:protein folding"/>
    <property type="evidence" value="ECO:0007669"/>
    <property type="project" value="InterPro"/>
</dbReference>
<dbReference type="InterPro" id="IPR051339">
    <property type="entry name" value="DnaJ_subfamily_B"/>
</dbReference>
<dbReference type="GO" id="GO:0051082">
    <property type="term" value="F:unfolded protein binding"/>
    <property type="evidence" value="ECO:0007669"/>
    <property type="project" value="InterPro"/>
</dbReference>
<dbReference type="InterPro" id="IPR008971">
    <property type="entry name" value="HSP40/DnaJ_pept-bd"/>
</dbReference>
<feature type="domain" description="J" evidence="2">
    <location>
        <begin position="4"/>
        <end position="68"/>
    </location>
</feature>
<dbReference type="Gene3D" id="1.10.287.110">
    <property type="entry name" value="DnaJ domain"/>
    <property type="match status" value="1"/>
</dbReference>
<organism evidence="3 4">
    <name type="scientific">Zophobas morio</name>
    <dbReference type="NCBI Taxonomy" id="2755281"/>
    <lineage>
        <taxon>Eukaryota</taxon>
        <taxon>Metazoa</taxon>
        <taxon>Ecdysozoa</taxon>
        <taxon>Arthropoda</taxon>
        <taxon>Hexapoda</taxon>
        <taxon>Insecta</taxon>
        <taxon>Pterygota</taxon>
        <taxon>Neoptera</taxon>
        <taxon>Endopterygota</taxon>
        <taxon>Coleoptera</taxon>
        <taxon>Polyphaga</taxon>
        <taxon>Cucujiformia</taxon>
        <taxon>Tenebrionidae</taxon>
        <taxon>Zophobas</taxon>
    </lineage>
</organism>
<dbReference type="FunFam" id="2.60.260.20:FF:000002">
    <property type="entry name" value="Dnaj homolog subfamily b member"/>
    <property type="match status" value="1"/>
</dbReference>
<dbReference type="PANTHER" id="PTHR24078">
    <property type="entry name" value="DNAJ HOMOLOG SUBFAMILY C MEMBER"/>
    <property type="match status" value="1"/>
</dbReference>
<proteinExistence type="predicted"/>
<dbReference type="SMART" id="SM00271">
    <property type="entry name" value="DnaJ"/>
    <property type="match status" value="1"/>
</dbReference>
<accession>A0AA38IUA7</accession>
<dbReference type="GO" id="GO:0005829">
    <property type="term" value="C:cytosol"/>
    <property type="evidence" value="ECO:0007669"/>
    <property type="project" value="TreeGrafter"/>
</dbReference>
<dbReference type="Pfam" id="PF01556">
    <property type="entry name" value="DnaJ_C"/>
    <property type="match status" value="1"/>
</dbReference>
<dbReference type="AlphaFoldDB" id="A0AA38IUA7"/>
<dbReference type="PRINTS" id="PR00625">
    <property type="entry name" value="JDOMAIN"/>
</dbReference>
<comment type="caution">
    <text evidence="3">The sequence shown here is derived from an EMBL/GenBank/DDBJ whole genome shotgun (WGS) entry which is preliminary data.</text>
</comment>
<dbReference type="Pfam" id="PF00226">
    <property type="entry name" value="DnaJ"/>
    <property type="match status" value="1"/>
</dbReference>
<evidence type="ECO:0000313" key="4">
    <source>
        <dbReference type="Proteomes" id="UP001168821"/>
    </source>
</evidence>
<gene>
    <name evidence="3" type="ORF">Zmor_004910</name>
</gene>
<dbReference type="InterPro" id="IPR018253">
    <property type="entry name" value="DnaJ_domain_CS"/>
</dbReference>
<reference evidence="3" key="1">
    <citation type="journal article" date="2023" name="G3 (Bethesda)">
        <title>Whole genome assemblies of Zophobas morio and Tenebrio molitor.</title>
        <authorList>
            <person name="Kaur S."/>
            <person name="Stinson S.A."/>
            <person name="diCenzo G.C."/>
        </authorList>
    </citation>
    <scope>NUCLEOTIDE SEQUENCE</scope>
    <source>
        <strain evidence="3">QUZm001</strain>
    </source>
</reference>
<dbReference type="SUPFAM" id="SSF46565">
    <property type="entry name" value="Chaperone J-domain"/>
    <property type="match status" value="1"/>
</dbReference>
<dbReference type="CDD" id="cd06257">
    <property type="entry name" value="DnaJ"/>
    <property type="match status" value="1"/>
</dbReference>
<sequence length="309" mass="34630">MGRDYYKILGLKRNATDDEIKKAYRRLALHNHPDKSKSPGAEDKFKEIAEAYEVLSDKKKRDIYDTYGEDGLKGGVLGPGGGPESFSYTFHGDPRATFAQFFGSADPFESFFDLDDNPFNVFMEMRKQKQDPPVEYDLSVCLEDVLHGCTKTIKISRNVVENGVRTREEKMLTIVVKPGWKAGTRITFPKEGDVLPDRVPADVVFIIKDKPHPVFKRSGSDILFTAQISLKQALCGCSVSVPTLNDKRVKLDFSGEIIKPSSVKRILGLGLPFPKESSRRGDIVVDFDIKFPEKLSQVVKNFVGDKFPG</sequence>
<evidence type="ECO:0000313" key="3">
    <source>
        <dbReference type="EMBL" id="KAJ3660461.1"/>
    </source>
</evidence>
<dbReference type="InterPro" id="IPR002939">
    <property type="entry name" value="DnaJ_C"/>
</dbReference>